<accession>A0AAN6ZH87</accession>
<proteinExistence type="predicted"/>
<organism evidence="1 2">
    <name type="scientific">Trichocladium antarcticum</name>
    <dbReference type="NCBI Taxonomy" id="1450529"/>
    <lineage>
        <taxon>Eukaryota</taxon>
        <taxon>Fungi</taxon>
        <taxon>Dikarya</taxon>
        <taxon>Ascomycota</taxon>
        <taxon>Pezizomycotina</taxon>
        <taxon>Sordariomycetes</taxon>
        <taxon>Sordariomycetidae</taxon>
        <taxon>Sordariales</taxon>
        <taxon>Chaetomiaceae</taxon>
        <taxon>Trichocladium</taxon>
    </lineage>
</organism>
<dbReference type="AlphaFoldDB" id="A0AAN6ZH87"/>
<gene>
    <name evidence="1" type="ORF">BT67DRAFT_110073</name>
</gene>
<reference evidence="1" key="1">
    <citation type="journal article" date="2023" name="Mol. Phylogenet. Evol.">
        <title>Genome-scale phylogeny and comparative genomics of the fungal order Sordariales.</title>
        <authorList>
            <person name="Hensen N."/>
            <person name="Bonometti L."/>
            <person name="Westerberg I."/>
            <person name="Brannstrom I.O."/>
            <person name="Guillou S."/>
            <person name="Cros-Aarteil S."/>
            <person name="Calhoun S."/>
            <person name="Haridas S."/>
            <person name="Kuo A."/>
            <person name="Mondo S."/>
            <person name="Pangilinan J."/>
            <person name="Riley R."/>
            <person name="LaButti K."/>
            <person name="Andreopoulos B."/>
            <person name="Lipzen A."/>
            <person name="Chen C."/>
            <person name="Yan M."/>
            <person name="Daum C."/>
            <person name="Ng V."/>
            <person name="Clum A."/>
            <person name="Steindorff A."/>
            <person name="Ohm R.A."/>
            <person name="Martin F."/>
            <person name="Silar P."/>
            <person name="Natvig D.O."/>
            <person name="Lalanne C."/>
            <person name="Gautier V."/>
            <person name="Ament-Velasquez S.L."/>
            <person name="Kruys A."/>
            <person name="Hutchinson M.I."/>
            <person name="Powell A.J."/>
            <person name="Barry K."/>
            <person name="Miller A.N."/>
            <person name="Grigoriev I.V."/>
            <person name="Debuchy R."/>
            <person name="Gladieux P."/>
            <person name="Hiltunen Thoren M."/>
            <person name="Johannesson H."/>
        </authorList>
    </citation>
    <scope>NUCLEOTIDE SEQUENCE</scope>
    <source>
        <strain evidence="1">CBS 123565</strain>
    </source>
</reference>
<keyword evidence="2" id="KW-1185">Reference proteome</keyword>
<evidence type="ECO:0000313" key="1">
    <source>
        <dbReference type="EMBL" id="KAK4137466.1"/>
    </source>
</evidence>
<comment type="caution">
    <text evidence="1">The sequence shown here is derived from an EMBL/GenBank/DDBJ whole genome shotgun (WGS) entry which is preliminary data.</text>
</comment>
<name>A0AAN6ZH87_9PEZI</name>
<sequence length="160" mass="17527">MLNRPTSRSRSQKDTTHVPDSALAAASCYMAVAGGLMDEGRPIIDEARARAQGEGKAAGTCQFEKGSNRMSSCHWWICLLQERGGEGAREKGLGQAAGTTCRPKRNPLHRDNLAFAPRSRVQTCAEHRSSDILPSSFFSSFTPHKIPLWHPHSGRLQASR</sequence>
<protein>
    <submittedName>
        <fullName evidence="1">Uncharacterized protein</fullName>
    </submittedName>
</protein>
<reference evidence="1" key="2">
    <citation type="submission" date="2023-05" db="EMBL/GenBank/DDBJ databases">
        <authorList>
            <consortium name="Lawrence Berkeley National Laboratory"/>
            <person name="Steindorff A."/>
            <person name="Hensen N."/>
            <person name="Bonometti L."/>
            <person name="Westerberg I."/>
            <person name="Brannstrom I.O."/>
            <person name="Guillou S."/>
            <person name="Cros-Aarteil S."/>
            <person name="Calhoun S."/>
            <person name="Haridas S."/>
            <person name="Kuo A."/>
            <person name="Mondo S."/>
            <person name="Pangilinan J."/>
            <person name="Riley R."/>
            <person name="Labutti K."/>
            <person name="Andreopoulos B."/>
            <person name="Lipzen A."/>
            <person name="Chen C."/>
            <person name="Yanf M."/>
            <person name="Daum C."/>
            <person name="Ng V."/>
            <person name="Clum A."/>
            <person name="Ohm R."/>
            <person name="Martin F."/>
            <person name="Silar P."/>
            <person name="Natvig D."/>
            <person name="Lalanne C."/>
            <person name="Gautier V."/>
            <person name="Ament-Velasquez S.L."/>
            <person name="Kruys A."/>
            <person name="Hutchinson M.I."/>
            <person name="Powell A.J."/>
            <person name="Barry K."/>
            <person name="Miller A.N."/>
            <person name="Grigoriev I.V."/>
            <person name="Debuchy R."/>
            <person name="Gladieux P."/>
            <person name="Thoren M.H."/>
            <person name="Johannesson H."/>
        </authorList>
    </citation>
    <scope>NUCLEOTIDE SEQUENCE</scope>
    <source>
        <strain evidence="1">CBS 123565</strain>
    </source>
</reference>
<evidence type="ECO:0000313" key="2">
    <source>
        <dbReference type="Proteomes" id="UP001304895"/>
    </source>
</evidence>
<dbReference type="Proteomes" id="UP001304895">
    <property type="component" value="Unassembled WGS sequence"/>
</dbReference>
<dbReference type="EMBL" id="MU853402">
    <property type="protein sequence ID" value="KAK4137466.1"/>
    <property type="molecule type" value="Genomic_DNA"/>
</dbReference>